<comment type="caution">
    <text evidence="5">The sequence shown here is derived from an EMBL/GenBank/DDBJ whole genome shotgun (WGS) entry which is preliminary data.</text>
</comment>
<dbReference type="PANTHER" id="PTHR42796:SF4">
    <property type="entry name" value="FUMARYLACETOACETATE HYDROLASE DOMAIN-CONTAINING PROTEIN 2A"/>
    <property type="match status" value="1"/>
</dbReference>
<dbReference type="Proteomes" id="UP000283469">
    <property type="component" value="Unassembled WGS sequence"/>
</dbReference>
<accession>A0A418YYR8</accession>
<keyword evidence="2" id="KW-0479">Metal-binding</keyword>
<name>A0A418YYR8_9SPHN</name>
<dbReference type="InterPro" id="IPR011234">
    <property type="entry name" value="Fumarylacetoacetase-like_C"/>
</dbReference>
<dbReference type="EMBL" id="QVRA01000001">
    <property type="protein sequence ID" value="RJG58024.1"/>
    <property type="molecule type" value="Genomic_DNA"/>
</dbReference>
<evidence type="ECO:0000256" key="1">
    <source>
        <dbReference type="ARBA" id="ARBA00010211"/>
    </source>
</evidence>
<comment type="similarity">
    <text evidence="1">Belongs to the FAH family.</text>
</comment>
<dbReference type="Pfam" id="PF10370">
    <property type="entry name" value="Rv2993c-like_N"/>
    <property type="match status" value="1"/>
</dbReference>
<keyword evidence="6" id="KW-1185">Reference proteome</keyword>
<organism evidence="5 6">
    <name type="scientific">Sphingobium terrigena</name>
    <dbReference type="NCBI Taxonomy" id="2304063"/>
    <lineage>
        <taxon>Bacteria</taxon>
        <taxon>Pseudomonadati</taxon>
        <taxon>Pseudomonadota</taxon>
        <taxon>Alphaproteobacteria</taxon>
        <taxon>Sphingomonadales</taxon>
        <taxon>Sphingomonadaceae</taxon>
        <taxon>Sphingobium</taxon>
    </lineage>
</organism>
<dbReference type="GO" id="GO:0044281">
    <property type="term" value="P:small molecule metabolic process"/>
    <property type="evidence" value="ECO:0007669"/>
    <property type="project" value="UniProtKB-ARBA"/>
</dbReference>
<evidence type="ECO:0000256" key="2">
    <source>
        <dbReference type="ARBA" id="ARBA00022723"/>
    </source>
</evidence>
<evidence type="ECO:0000313" key="5">
    <source>
        <dbReference type="EMBL" id="RJG58024.1"/>
    </source>
</evidence>
<protein>
    <submittedName>
        <fullName evidence="5">FAA hydrolase family protein</fullName>
    </submittedName>
</protein>
<feature type="domain" description="Rv2993c-like N-terminal" evidence="4">
    <location>
        <begin position="1"/>
        <end position="65"/>
    </location>
</feature>
<dbReference type="Gene3D" id="3.90.850.10">
    <property type="entry name" value="Fumarylacetoacetase-like, C-terminal domain"/>
    <property type="match status" value="1"/>
</dbReference>
<dbReference type="SUPFAM" id="SSF56529">
    <property type="entry name" value="FAH"/>
    <property type="match status" value="1"/>
</dbReference>
<keyword evidence="5" id="KW-0378">Hydrolase</keyword>
<reference evidence="5 6" key="1">
    <citation type="submission" date="2018-08" db="EMBL/GenBank/DDBJ databases">
        <title>Sphingobium sp. EO9.</title>
        <authorList>
            <person name="Park Y."/>
            <person name="Kim K.H."/>
            <person name="Jeon C.O."/>
        </authorList>
    </citation>
    <scope>NUCLEOTIDE SEQUENCE [LARGE SCALE GENOMIC DNA]</scope>
    <source>
        <strain evidence="5 6">EO9</strain>
    </source>
</reference>
<dbReference type="OrthoDB" id="5197601at2"/>
<dbReference type="GO" id="GO:0016787">
    <property type="term" value="F:hydrolase activity"/>
    <property type="evidence" value="ECO:0007669"/>
    <property type="project" value="UniProtKB-KW"/>
</dbReference>
<dbReference type="PANTHER" id="PTHR42796">
    <property type="entry name" value="FUMARYLACETOACETATE HYDROLASE DOMAIN-CONTAINING PROTEIN 2A-RELATED"/>
    <property type="match status" value="1"/>
</dbReference>
<evidence type="ECO:0000259" key="3">
    <source>
        <dbReference type="Pfam" id="PF01557"/>
    </source>
</evidence>
<feature type="domain" description="Fumarylacetoacetase-like C-terminal" evidence="3">
    <location>
        <begin position="83"/>
        <end position="270"/>
    </location>
</feature>
<dbReference type="InterPro" id="IPR051121">
    <property type="entry name" value="FAH"/>
</dbReference>
<dbReference type="InterPro" id="IPR036663">
    <property type="entry name" value="Fumarylacetoacetase_C_sf"/>
</dbReference>
<proteinExistence type="inferred from homology"/>
<evidence type="ECO:0000259" key="4">
    <source>
        <dbReference type="Pfam" id="PF10370"/>
    </source>
</evidence>
<dbReference type="AlphaFoldDB" id="A0A418YYR8"/>
<gene>
    <name evidence="5" type="ORF">D0Z70_01505</name>
</gene>
<sequence length="275" mass="29781">MRLASFVHADQSAYGAVHGDHVVRLDQTPGAPVDLCGYIARHCGNWPTAVSGEEIPLHAVRLLPPIAAPGKILCVATNFREGKPDPEFPLTFTRFADTIVGHGEPLLKPAVSQKYDYEGELAVIIGKPGHKIAREQALDHVAGYSCFNDGSVRDWQKHSSQFIPGKNFHRSGSMGPWLTTADEIDDFAAIELRTRVNGVVKQDISMARMIFDVAWLVSYFSTFTPLAPGDVIATGTPSGFGSTRTPPEFLVDGDRVDVEISGLGTLTNIVRQDAG</sequence>
<dbReference type="Gene3D" id="2.30.30.370">
    <property type="entry name" value="FAH"/>
    <property type="match status" value="1"/>
</dbReference>
<dbReference type="Pfam" id="PF01557">
    <property type="entry name" value="FAA_hydrolase"/>
    <property type="match status" value="1"/>
</dbReference>
<dbReference type="GO" id="GO:0046872">
    <property type="term" value="F:metal ion binding"/>
    <property type="evidence" value="ECO:0007669"/>
    <property type="project" value="UniProtKB-KW"/>
</dbReference>
<evidence type="ECO:0000313" key="6">
    <source>
        <dbReference type="Proteomes" id="UP000283469"/>
    </source>
</evidence>
<dbReference type="InterPro" id="IPR018833">
    <property type="entry name" value="Rv2993c-like_N"/>
</dbReference>